<evidence type="ECO:0000313" key="1">
    <source>
        <dbReference type="EMBL" id="KAJ8720542.1"/>
    </source>
</evidence>
<comment type="caution">
    <text evidence="1">The sequence shown here is derived from an EMBL/GenBank/DDBJ whole genome shotgun (WGS) entry which is preliminary data.</text>
</comment>
<dbReference type="Proteomes" id="UP001231649">
    <property type="component" value="Chromosome 19"/>
</dbReference>
<organism evidence="1 2">
    <name type="scientific">Mythimna loreyi</name>
    <dbReference type="NCBI Taxonomy" id="667449"/>
    <lineage>
        <taxon>Eukaryota</taxon>
        <taxon>Metazoa</taxon>
        <taxon>Ecdysozoa</taxon>
        <taxon>Arthropoda</taxon>
        <taxon>Hexapoda</taxon>
        <taxon>Insecta</taxon>
        <taxon>Pterygota</taxon>
        <taxon>Neoptera</taxon>
        <taxon>Endopterygota</taxon>
        <taxon>Lepidoptera</taxon>
        <taxon>Glossata</taxon>
        <taxon>Ditrysia</taxon>
        <taxon>Noctuoidea</taxon>
        <taxon>Noctuidae</taxon>
        <taxon>Noctuinae</taxon>
        <taxon>Hadenini</taxon>
        <taxon>Mythimna</taxon>
    </lineage>
</organism>
<keyword evidence="2" id="KW-1185">Reference proteome</keyword>
<evidence type="ECO:0000313" key="2">
    <source>
        <dbReference type="Proteomes" id="UP001231649"/>
    </source>
</evidence>
<protein>
    <submittedName>
        <fullName evidence="1">Uncharacterized protein</fullName>
    </submittedName>
</protein>
<dbReference type="EMBL" id="CM056795">
    <property type="protein sequence ID" value="KAJ8720542.1"/>
    <property type="molecule type" value="Genomic_DNA"/>
</dbReference>
<reference evidence="1" key="1">
    <citation type="submission" date="2023-03" db="EMBL/GenBank/DDBJ databases">
        <title>Chromosome-level genomes of two armyworms, Mythimna separata and Mythimna loreyi, provide insights into the biosynthesis and reception of sex pheromones.</title>
        <authorList>
            <person name="Zhao H."/>
        </authorList>
    </citation>
    <scope>NUCLEOTIDE SEQUENCE</scope>
    <source>
        <strain evidence="1">BeijingLab</strain>
    </source>
</reference>
<accession>A0ACC2QMF1</accession>
<proteinExistence type="predicted"/>
<name>A0ACC2QMF1_9NEOP</name>
<sequence>MIEGKLFLKKDVVPHIFECQNRMMPLKPRSAVMKRKRREILESIENTPDPSLECSLITETHDSQNIEISNDKSVQVSFYPHKRSKQVQVEMKIPQRTVALSPEQVNVRDDGFGGRTSDLKIFEESRFMDILPPGACIMADRGFKYIEEVLAKKNSFS</sequence>
<gene>
    <name evidence="1" type="ORF">PYW08_006007</name>
</gene>